<dbReference type="EMBL" id="KV453857">
    <property type="protein sequence ID" value="ODV84433.1"/>
    <property type="molecule type" value="Genomic_DNA"/>
</dbReference>
<feature type="region of interest" description="Disordered" evidence="1">
    <location>
        <begin position="226"/>
        <end position="267"/>
    </location>
</feature>
<evidence type="ECO:0000256" key="1">
    <source>
        <dbReference type="SAM" id="MobiDB-lite"/>
    </source>
</evidence>
<accession>A0A1E4SY66</accession>
<evidence type="ECO:0000313" key="2">
    <source>
        <dbReference type="EMBL" id="ODV84433.1"/>
    </source>
</evidence>
<reference evidence="3" key="1">
    <citation type="submission" date="2016-04" db="EMBL/GenBank/DDBJ databases">
        <title>Comparative genomics of biotechnologically important yeasts.</title>
        <authorList>
            <consortium name="DOE Joint Genome Institute"/>
            <person name="Riley R."/>
            <person name="Haridas S."/>
            <person name="Wolfe K.H."/>
            <person name="Lopes M.R."/>
            <person name="Hittinger C.T."/>
            <person name="Goker M."/>
            <person name="Salamov A."/>
            <person name="Wisecaver J."/>
            <person name="Long T.M."/>
            <person name="Aerts A.L."/>
            <person name="Barry K."/>
            <person name="Choi C."/>
            <person name="Clum A."/>
            <person name="Coughlan A.Y."/>
            <person name="Deshpande S."/>
            <person name="Douglass A.P."/>
            <person name="Hanson S.J."/>
            <person name="Klenk H.-P."/>
            <person name="Labutti K."/>
            <person name="Lapidus A."/>
            <person name="Lindquist E."/>
            <person name="Lipzen A."/>
            <person name="Meier-Kolthoff J.P."/>
            <person name="Ohm R.A."/>
            <person name="Otillar R.P."/>
            <person name="Pangilinan J."/>
            <person name="Peng Y."/>
            <person name="Rokas A."/>
            <person name="Rosa C.A."/>
            <person name="Scheuner C."/>
            <person name="Sibirny A.A."/>
            <person name="Slot J.C."/>
            <person name="Stielow J.B."/>
            <person name="Sun H."/>
            <person name="Kurtzman C.P."/>
            <person name="Blackwell M."/>
            <person name="Grigoriev I.V."/>
            <person name="Jeffries T.W."/>
        </authorList>
    </citation>
    <scope>NUCLEOTIDE SEQUENCE [LARGE SCALE GENOMIC DNA]</scope>
    <source>
        <strain evidence="3">NRRL YB-2248</strain>
    </source>
</reference>
<dbReference type="Pfam" id="PF08539">
    <property type="entry name" value="HbrB"/>
    <property type="match status" value="2"/>
</dbReference>
<dbReference type="GO" id="GO:0038203">
    <property type="term" value="P:TORC2 signaling"/>
    <property type="evidence" value="ECO:0007669"/>
    <property type="project" value="TreeGrafter"/>
</dbReference>
<feature type="compositionally biased region" description="Low complexity" evidence="1">
    <location>
        <begin position="674"/>
        <end position="690"/>
    </location>
</feature>
<feature type="region of interest" description="Disordered" evidence="1">
    <location>
        <begin position="99"/>
        <end position="126"/>
    </location>
</feature>
<organism evidence="2 3">
    <name type="scientific">[Candida] arabinofermentans NRRL YB-2248</name>
    <dbReference type="NCBI Taxonomy" id="983967"/>
    <lineage>
        <taxon>Eukaryota</taxon>
        <taxon>Fungi</taxon>
        <taxon>Dikarya</taxon>
        <taxon>Ascomycota</taxon>
        <taxon>Saccharomycotina</taxon>
        <taxon>Pichiomycetes</taxon>
        <taxon>Pichiales</taxon>
        <taxon>Pichiaceae</taxon>
        <taxon>Ogataea</taxon>
        <taxon>Ogataea/Candida clade</taxon>
    </lineage>
</organism>
<dbReference type="AlphaFoldDB" id="A0A1E4SY66"/>
<dbReference type="Proteomes" id="UP000094801">
    <property type="component" value="Unassembled WGS sequence"/>
</dbReference>
<feature type="compositionally biased region" description="Polar residues" evidence="1">
    <location>
        <begin position="628"/>
        <end position="653"/>
    </location>
</feature>
<feature type="compositionally biased region" description="Polar residues" evidence="1">
    <location>
        <begin position="661"/>
        <end position="673"/>
    </location>
</feature>
<gene>
    <name evidence="2" type="ORF">CANARDRAFT_29281</name>
</gene>
<feature type="region of interest" description="Disordered" evidence="1">
    <location>
        <begin position="539"/>
        <end position="572"/>
    </location>
</feature>
<dbReference type="PANTHER" id="PTHR32428">
    <property type="entry name" value="TARGET OF RAPAMYCIN COMPLEX 2 SUBUNIT BIT61-RELATED"/>
    <property type="match status" value="1"/>
</dbReference>
<proteinExistence type="predicted"/>
<feature type="region of interest" description="Disordered" evidence="1">
    <location>
        <begin position="628"/>
        <end position="702"/>
    </location>
</feature>
<sequence length="779" mass="85110">MSESGKRKPSFTLKRAATESSLASRDSFDYSTDTSFDRGLRTNPVVSSPRQQHVPNHNASHTSLLKLYTNNNNSSSTILPVQQNAASNVEFNNVRSSFDHQSGYEDHHSLNNNNLHRTTSSSTTLSRLSKDNKFARFITKTADFMKKTPGDNNNFLDLQSSPPLPSVSSLSIDKITSVSGLSSKLKKPESLSIQTTMLPSSKELKSPLARTSKEVERIAAFGGFPYGDKHSTSGANSQQNKSKHKHHYHGLLRSRKDPTKSSSNSNSKLVIDKGGETLYAFHPSAINTTMSVNDLQRTITELEKLSVNNASLSGDKDAIADEAWHIVCNLVGPLFKCERLKTPIEDINKLVYLHISLKTSHDSTSFNSTQLVAPANSMSSPVASPMQAGNGVNLNGGVYGNEPYTPLGMPTPVFANNIGSSPSGSSLNPMSPISGNNNVIIDAIHEFLKSGMNTLMNQLNFEDATQEIKLVKEVSLFMKKGSSPSKPLYTSMLASDHNFVKCCSLLWDFFYNDLFFYLQGIFLPIEDFNSTNDDNGPISPYSSSFLSNDHHNSSASSRPSLMRSSSQGNNNDNNTVRNLILISFRDNIVIPLYEINRQFVEDRDQPRISTPLQSSGIFGISSGTSNPISTSFNGNNTHQVHSHPRTMSVNSGLSFFGGGAQNSSTTHPSDSAFSSGNATAGGSSSTTSANRLGTSPSYNEYMNNLQTNRRSSSSNNERSPSTSRQLAENDYAANLSLLQCLTILNGVQTNDTNQKIVENLMQQSREKCRLYESDSAILL</sequence>
<feature type="compositionally biased region" description="Low complexity" evidence="1">
    <location>
        <begin position="110"/>
        <end position="126"/>
    </location>
</feature>
<feature type="compositionally biased region" description="Polar residues" evidence="1">
    <location>
        <begin position="44"/>
        <end position="58"/>
    </location>
</feature>
<protein>
    <submittedName>
        <fullName evidence="2">Uncharacterized protein</fullName>
    </submittedName>
</protein>
<feature type="region of interest" description="Disordered" evidence="1">
    <location>
        <begin position="1"/>
        <end position="58"/>
    </location>
</feature>
<dbReference type="PANTHER" id="PTHR32428:SF2">
    <property type="entry name" value="TARGET OF RAPAMYCIN COMPLEX 2 SUBUNIT BIT61-RELATED"/>
    <property type="match status" value="1"/>
</dbReference>
<keyword evidence="3" id="KW-1185">Reference proteome</keyword>
<dbReference type="OrthoDB" id="2290221at2759"/>
<name>A0A1E4SY66_9ASCO</name>
<dbReference type="InterPro" id="IPR013745">
    <property type="entry name" value="Bit61/PRR5"/>
</dbReference>
<feature type="compositionally biased region" description="Polar residues" evidence="1">
    <location>
        <begin position="691"/>
        <end position="702"/>
    </location>
</feature>
<dbReference type="STRING" id="983967.A0A1E4SY66"/>
<evidence type="ECO:0000313" key="3">
    <source>
        <dbReference type="Proteomes" id="UP000094801"/>
    </source>
</evidence>
<feature type="compositionally biased region" description="Low complexity" evidence="1">
    <location>
        <begin position="553"/>
        <end position="566"/>
    </location>
</feature>
<feature type="compositionally biased region" description="Basic residues" evidence="1">
    <location>
        <begin position="241"/>
        <end position="253"/>
    </location>
</feature>
<dbReference type="GO" id="GO:0031932">
    <property type="term" value="C:TORC2 complex"/>
    <property type="evidence" value="ECO:0007669"/>
    <property type="project" value="TreeGrafter"/>
</dbReference>